<proteinExistence type="predicted"/>
<gene>
    <name evidence="2" type="ORF">EII21_11410</name>
</gene>
<dbReference type="PROSITE" id="PS51301">
    <property type="entry name" value="KILA_N"/>
    <property type="match status" value="1"/>
</dbReference>
<dbReference type="SMART" id="SM01252">
    <property type="entry name" value="KilA-N"/>
    <property type="match status" value="1"/>
</dbReference>
<keyword evidence="3" id="KW-1185">Reference proteome</keyword>
<evidence type="ECO:0000313" key="2">
    <source>
        <dbReference type="EMBL" id="RRD88227.1"/>
    </source>
</evidence>
<dbReference type="AlphaFoldDB" id="A0A3P1ZYM5"/>
<name>A0A3P1ZYM5_9NEIS</name>
<dbReference type="Pfam" id="PF04383">
    <property type="entry name" value="KilA-N"/>
    <property type="match status" value="1"/>
</dbReference>
<organism evidence="2 3">
    <name type="scientific">Conchiformibius steedae</name>
    <dbReference type="NCBI Taxonomy" id="153493"/>
    <lineage>
        <taxon>Bacteria</taxon>
        <taxon>Pseudomonadati</taxon>
        <taxon>Pseudomonadota</taxon>
        <taxon>Betaproteobacteria</taxon>
        <taxon>Neisseriales</taxon>
        <taxon>Neisseriaceae</taxon>
        <taxon>Conchiformibius</taxon>
    </lineage>
</organism>
<evidence type="ECO:0000259" key="1">
    <source>
        <dbReference type="PROSITE" id="PS51301"/>
    </source>
</evidence>
<dbReference type="InterPro" id="IPR018004">
    <property type="entry name" value="KilA/APSES_HTH"/>
</dbReference>
<comment type="caution">
    <text evidence="2">The sequence shown here is derived from an EMBL/GenBank/DDBJ whole genome shotgun (WGS) entry which is preliminary data.</text>
</comment>
<feature type="non-terminal residue" evidence="2">
    <location>
        <position position="259"/>
    </location>
</feature>
<reference evidence="2 3" key="1">
    <citation type="submission" date="2018-11" db="EMBL/GenBank/DDBJ databases">
        <title>Genomes From Bacteria Associated with the Canine Oral Cavity: a Test Case for Automated Genome-Based Taxonomic Assignment.</title>
        <authorList>
            <person name="Coil D.A."/>
            <person name="Jospin G."/>
            <person name="Darling A.E."/>
            <person name="Wallis C."/>
            <person name="Davis I.J."/>
            <person name="Harris S."/>
            <person name="Eisen J.A."/>
            <person name="Holcombe L.J."/>
            <person name="O'Flynn C."/>
        </authorList>
    </citation>
    <scope>NUCLEOTIDE SEQUENCE [LARGE SCALE GENOMIC DNA]</scope>
    <source>
        <strain evidence="2 3">COT-280</strain>
    </source>
</reference>
<accession>A0A3P1ZYM5</accession>
<dbReference type="InterPro" id="IPR005039">
    <property type="entry name" value="Ant_C"/>
</dbReference>
<dbReference type="GO" id="GO:0003677">
    <property type="term" value="F:DNA binding"/>
    <property type="evidence" value="ECO:0007669"/>
    <property type="project" value="InterPro"/>
</dbReference>
<protein>
    <recommendedName>
        <fullName evidence="1">KilA-N domain-containing protein</fullName>
    </recommendedName>
</protein>
<dbReference type="RefSeq" id="WP_185711750.1">
    <property type="nucleotide sequence ID" value="NZ_RQYC01000056.1"/>
</dbReference>
<sequence length="259" mass="28645">MNPIIAINQIQIRQTHNGLYCLNDLHRAAGNEKRHQPSNWLNTQQTQELIAELEKTGNPVIDANQSLNHTTGIAGVKQNQQVIQVLNGGDQRGTYVCRDLVYAYAMWINPRFHVAVIRTFDALVSGSVKQTENQHFASFHKKMEANNATPAIPQTLPDALRLAADLAEQNQQQQARLAVAEPKAAAFDVLSGRNDAYNITLVAKHLNMGRNALIAYLRAHQWIYGKSPIMASAKAVKAGDMIQVNGTSERNGVDYTQAL</sequence>
<dbReference type="EMBL" id="RQYC01000056">
    <property type="protein sequence ID" value="RRD88227.1"/>
    <property type="molecule type" value="Genomic_DNA"/>
</dbReference>
<evidence type="ECO:0000313" key="3">
    <source>
        <dbReference type="Proteomes" id="UP000269923"/>
    </source>
</evidence>
<dbReference type="Proteomes" id="UP000269923">
    <property type="component" value="Unassembled WGS sequence"/>
</dbReference>
<feature type="domain" description="KilA-N" evidence="1">
    <location>
        <begin position="1"/>
        <end position="123"/>
    </location>
</feature>
<dbReference type="Pfam" id="PF03374">
    <property type="entry name" value="ANT"/>
    <property type="match status" value="1"/>
</dbReference>
<dbReference type="InterPro" id="IPR017880">
    <property type="entry name" value="KilA_N"/>
</dbReference>